<accession>A0A4U8YZM7</accession>
<dbReference type="Proteomes" id="UP000294360">
    <property type="component" value="Chromosome"/>
</dbReference>
<sequence>MIGVETGLIIQSYLDKPLKSYFVRPDQPLLHEMADRLPLTSKPLEKR</sequence>
<dbReference type="KEGG" id="mtun:MTUNDRAET4_1900"/>
<reference evidence="1 2" key="1">
    <citation type="submission" date="2019-03" db="EMBL/GenBank/DDBJ databases">
        <authorList>
            <person name="Kox A.R. M."/>
        </authorList>
    </citation>
    <scope>NUCLEOTIDE SEQUENCE [LARGE SCALE GENOMIC DNA]</scope>
    <source>
        <strain evidence="1">MTUNDRAET4 annotated genome</strain>
    </source>
</reference>
<dbReference type="AlphaFoldDB" id="A0A4U8YZM7"/>
<gene>
    <name evidence="1" type="ORF">MTUNDRAET4_1900</name>
</gene>
<proteinExistence type="predicted"/>
<dbReference type="EMBL" id="LR536450">
    <property type="protein sequence ID" value="VFU08793.1"/>
    <property type="molecule type" value="Genomic_DNA"/>
</dbReference>
<evidence type="ECO:0000313" key="1">
    <source>
        <dbReference type="EMBL" id="VFU08793.1"/>
    </source>
</evidence>
<evidence type="ECO:0000313" key="2">
    <source>
        <dbReference type="Proteomes" id="UP000294360"/>
    </source>
</evidence>
<name>A0A4U8YZM7_METTU</name>
<protein>
    <submittedName>
        <fullName evidence="1">Uncharacterized protein</fullName>
    </submittedName>
</protein>
<organism evidence="1 2">
    <name type="scientific">Methylocella tundrae</name>
    <dbReference type="NCBI Taxonomy" id="227605"/>
    <lineage>
        <taxon>Bacteria</taxon>
        <taxon>Pseudomonadati</taxon>
        <taxon>Pseudomonadota</taxon>
        <taxon>Alphaproteobacteria</taxon>
        <taxon>Hyphomicrobiales</taxon>
        <taxon>Beijerinckiaceae</taxon>
        <taxon>Methylocella</taxon>
    </lineage>
</organism>